<dbReference type="EMBL" id="CP013661">
    <property type="protein sequence ID" value="ALS79204.1"/>
    <property type="molecule type" value="Genomic_DNA"/>
</dbReference>
<evidence type="ECO:0000313" key="1">
    <source>
        <dbReference type="EMBL" id="ALS79204.1"/>
    </source>
</evidence>
<keyword evidence="2" id="KW-1185">Reference proteome</keyword>
<organism evidence="1 2">
    <name type="scientific">Planococcus kocurii</name>
    <dbReference type="NCBI Taxonomy" id="1374"/>
    <lineage>
        <taxon>Bacteria</taxon>
        <taxon>Bacillati</taxon>
        <taxon>Bacillota</taxon>
        <taxon>Bacilli</taxon>
        <taxon>Bacillales</taxon>
        <taxon>Caryophanaceae</taxon>
        <taxon>Planococcus</taxon>
    </lineage>
</organism>
<accession>A0ABM5WXX0</accession>
<reference evidence="1" key="1">
    <citation type="submission" date="2016-01" db="EMBL/GenBank/DDBJ databases">
        <title>Complete genome of Planococcus kocurri type strain.</title>
        <authorList>
            <person name="See-Too W.S."/>
        </authorList>
    </citation>
    <scope>NUCLEOTIDE SEQUENCE [LARGE SCALE GENOMIC DNA]</scope>
    <source>
        <strain evidence="1">ATCC 43650</strain>
    </source>
</reference>
<protein>
    <submittedName>
        <fullName evidence="1">Uncharacterized protein</fullName>
    </submittedName>
</protein>
<name>A0ABM5WXX0_9BACL</name>
<gene>
    <name evidence="1" type="ORF">AUO94_11360</name>
</gene>
<evidence type="ECO:0000313" key="2">
    <source>
        <dbReference type="Proteomes" id="UP000065533"/>
    </source>
</evidence>
<sequence>MINALIAQVKDISNYDWVVQKRAPAVRVQEKNKLHIKSNRLSHADCFFFLESELNGRFRI</sequence>
<proteinExistence type="predicted"/>
<dbReference type="Proteomes" id="UP000065533">
    <property type="component" value="Chromosome"/>
</dbReference>